<gene>
    <name evidence="3" type="ORF">DWU98_02800</name>
</gene>
<dbReference type="InterPro" id="IPR053344">
    <property type="entry name" value="cAMP-inducible_BP74-like"/>
</dbReference>
<dbReference type="PANTHER" id="PTHR35883:SF1">
    <property type="entry name" value="CALMODULIN-BINDING PROTEIN CAM-BP15-RELATED"/>
    <property type="match status" value="1"/>
</dbReference>
<protein>
    <recommendedName>
        <fullName evidence="2">BP74 N-terminal domain-containing protein</fullName>
    </recommendedName>
</protein>
<feature type="chain" id="PRO_5016853604" description="BP74 N-terminal domain-containing protein" evidence="1">
    <location>
        <begin position="25"/>
        <end position="159"/>
    </location>
</feature>
<reference evidence="3 4" key="1">
    <citation type="submission" date="2018-07" db="EMBL/GenBank/DDBJ databases">
        <title>Dyella monticola sp. nov. and Dyella psychrodurans sp. nov. isolated from monsoon evergreen broad-leaved forest soil of Dinghu Mountain, China.</title>
        <authorList>
            <person name="Gao Z."/>
            <person name="Qiu L."/>
        </authorList>
    </citation>
    <scope>NUCLEOTIDE SEQUENCE [LARGE SCALE GENOMIC DNA]</scope>
    <source>
        <strain evidence="3 4">4G-K06</strain>
    </source>
</reference>
<comment type="caution">
    <text evidence="3">The sequence shown here is derived from an EMBL/GenBank/DDBJ whole genome shotgun (WGS) entry which is preliminary data.</text>
</comment>
<dbReference type="EMBL" id="QRBE01000001">
    <property type="protein sequence ID" value="RDS84901.1"/>
    <property type="molecule type" value="Genomic_DNA"/>
</dbReference>
<dbReference type="AlphaFoldDB" id="A0A370X9F3"/>
<keyword evidence="1" id="KW-0732">Signal</keyword>
<feature type="signal peptide" evidence="1">
    <location>
        <begin position="1"/>
        <end position="24"/>
    </location>
</feature>
<dbReference type="InterPro" id="IPR056422">
    <property type="entry name" value="BP74_N"/>
</dbReference>
<evidence type="ECO:0000259" key="2">
    <source>
        <dbReference type="Pfam" id="PF23621"/>
    </source>
</evidence>
<evidence type="ECO:0000256" key="1">
    <source>
        <dbReference type="SAM" id="SignalP"/>
    </source>
</evidence>
<dbReference type="PANTHER" id="PTHR35883">
    <property type="entry name" value="CYCLIC AMP-INDUCIBLE PROTEIN BP74-RELATED"/>
    <property type="match status" value="1"/>
</dbReference>
<evidence type="ECO:0000313" key="3">
    <source>
        <dbReference type="EMBL" id="RDS84901.1"/>
    </source>
</evidence>
<accession>A0A370X9F3</accession>
<keyword evidence="4" id="KW-1185">Reference proteome</keyword>
<name>A0A370X9F3_9GAMM</name>
<feature type="domain" description="BP74 N-terminal" evidence="2">
    <location>
        <begin position="53"/>
        <end position="153"/>
    </location>
</feature>
<evidence type="ECO:0000313" key="4">
    <source>
        <dbReference type="Proteomes" id="UP000254258"/>
    </source>
</evidence>
<sequence length="159" mass="17339">MKIHSIIGSIAVMALYSASFSAAAQTRYFSFVTPDVGRTSLSRHPAEVGQVLNEFVIAVDDPATVRHILGILDGSYIGRAVHIKGRVVKDRADYNKNWSYHLDPASITLFDSEAEECDATASMVELNLDQVGGSFLPAGVWCPWSSKLMRELPIAPDQA</sequence>
<dbReference type="Proteomes" id="UP000254258">
    <property type="component" value="Unassembled WGS sequence"/>
</dbReference>
<dbReference type="Pfam" id="PF23621">
    <property type="entry name" value="BP74_N"/>
    <property type="match status" value="1"/>
</dbReference>
<dbReference type="RefSeq" id="WP_147293183.1">
    <property type="nucleotide sequence ID" value="NZ_QRBE01000001.1"/>
</dbReference>
<proteinExistence type="predicted"/>
<dbReference type="OrthoDB" id="1495671at2"/>
<organism evidence="3 4">
    <name type="scientific">Dyella monticola</name>
    <dbReference type="NCBI Taxonomy" id="1927958"/>
    <lineage>
        <taxon>Bacteria</taxon>
        <taxon>Pseudomonadati</taxon>
        <taxon>Pseudomonadota</taxon>
        <taxon>Gammaproteobacteria</taxon>
        <taxon>Lysobacterales</taxon>
        <taxon>Rhodanobacteraceae</taxon>
        <taxon>Dyella</taxon>
    </lineage>
</organism>